<dbReference type="PANTHER" id="PTHR43883:SF1">
    <property type="entry name" value="GLUCONOKINASE"/>
    <property type="match status" value="1"/>
</dbReference>
<dbReference type="eggNOG" id="COG0645">
    <property type="taxonomic scope" value="Bacteria"/>
</dbReference>
<feature type="domain" description="Aminoglycoside phosphotransferase" evidence="1">
    <location>
        <begin position="66"/>
        <end position="235"/>
    </location>
</feature>
<dbReference type="AlphaFoldDB" id="E6VPN3"/>
<dbReference type="eggNOG" id="COG2187">
    <property type="taxonomic scope" value="Bacteria"/>
</dbReference>
<dbReference type="STRING" id="652103.Rpdx1_4461"/>
<reference evidence="2" key="1">
    <citation type="submission" date="2010-12" db="EMBL/GenBank/DDBJ databases">
        <title>Complete sequence of Rhodopseudomonas palustris DX-1.</title>
        <authorList>
            <consortium name="US DOE Joint Genome Institute"/>
            <person name="Lucas S."/>
            <person name="Copeland A."/>
            <person name="Lapidus A."/>
            <person name="Cheng J.-F."/>
            <person name="Goodwin L."/>
            <person name="Pitluck S."/>
            <person name="Misra M."/>
            <person name="Chertkov O."/>
            <person name="Detter J.C."/>
            <person name="Han C."/>
            <person name="Tapia R."/>
            <person name="Land M."/>
            <person name="Hauser L."/>
            <person name="Kyrpides N."/>
            <person name="Ivanova N."/>
            <person name="Ovchinnikova G."/>
            <person name="Logan B."/>
            <person name="Oda Y."/>
            <person name="Harwood C."/>
            <person name="Woyke T."/>
        </authorList>
    </citation>
    <scope>NUCLEOTIDE SEQUENCE [LARGE SCALE GENOMIC DNA]</scope>
    <source>
        <strain evidence="2">DX-1</strain>
    </source>
</reference>
<dbReference type="OrthoDB" id="9810277at2"/>
<dbReference type="HOGENOM" id="CLU_026771_1_0_5"/>
<dbReference type="InterPro" id="IPR027417">
    <property type="entry name" value="P-loop_NTPase"/>
</dbReference>
<dbReference type="InterPro" id="IPR002575">
    <property type="entry name" value="Aminoglycoside_PTrfase"/>
</dbReference>
<evidence type="ECO:0000259" key="1">
    <source>
        <dbReference type="Pfam" id="PF01636"/>
    </source>
</evidence>
<name>E6VPN3_RHOPX</name>
<dbReference type="PANTHER" id="PTHR43883">
    <property type="entry name" value="SLR0207 PROTEIN"/>
    <property type="match status" value="1"/>
</dbReference>
<protein>
    <recommendedName>
        <fullName evidence="1">Aminoglycoside phosphotransferase domain-containing protein</fullName>
    </recommendedName>
</protein>
<sequence>MTEPKTEPAVSQQEVLGFLGGLRCPDGSPVVQIDTHGAAVFLQGNRVLKIKRAIKFPFLDYSTLQKRHRACEQELAVGRRFAPAIYRRVVPICRSVSGALEIDGDGPVVEWAVEMSRFDESRTLDHLASAGPLGSELVDAIADAIAASHRAAPLAATAPWIASIEPILADNSSELADGGFDAEHVAAIDQSSRTALAKLRGLLERRGAAGFVRWCHGDLHLANIVVIDDKPTLFDAIEFDPAIASVDVLYDLAFPLMDLLHYGRGSDSTQLLNRYLAVTADDNVDALAALPLLLSMRAAIRAKVMLARPAADEPTRRANRAGAESYFNLALRLIAPPTARLVAVGGLSGTGKSVLARMLSGHVAPLPGAVVLRSDIVRKRLFGAADTERLPAAAYAADVTEKVYRSLADRAGQILKQGHSVIVDAVFSKPEERHAIEAVATGHAAPFHGLFLTADIGTRIARVAGRVGDASDATPEIVRQQQSYASGAIGWTTIDASGTPAETLARALTALPQNDQVCST</sequence>
<proteinExistence type="predicted"/>
<evidence type="ECO:0000313" key="3">
    <source>
        <dbReference type="Proteomes" id="UP000001402"/>
    </source>
</evidence>
<gene>
    <name evidence="2" type="ordered locus">Rpdx1_4461</name>
</gene>
<dbReference type="Pfam" id="PF01636">
    <property type="entry name" value="APH"/>
    <property type="match status" value="1"/>
</dbReference>
<evidence type="ECO:0000313" key="2">
    <source>
        <dbReference type="EMBL" id="ADU46012.1"/>
    </source>
</evidence>
<dbReference type="InterPro" id="IPR052732">
    <property type="entry name" value="Cell-binding_unc_protein"/>
</dbReference>
<dbReference type="Gene3D" id="3.90.1200.10">
    <property type="match status" value="1"/>
</dbReference>
<dbReference type="InterPro" id="IPR011009">
    <property type="entry name" value="Kinase-like_dom_sf"/>
</dbReference>
<dbReference type="Proteomes" id="UP000001402">
    <property type="component" value="Chromosome"/>
</dbReference>
<dbReference type="SUPFAM" id="SSF52540">
    <property type="entry name" value="P-loop containing nucleoside triphosphate hydrolases"/>
    <property type="match status" value="1"/>
</dbReference>
<dbReference type="Pfam" id="PF13671">
    <property type="entry name" value="AAA_33"/>
    <property type="match status" value="1"/>
</dbReference>
<accession>E6VPN3</accession>
<dbReference type="BioCyc" id="RPAL652103:RPDX1_RS22045-MONOMER"/>
<organism evidence="2 3">
    <name type="scientific">Rhodopseudomonas palustris (strain DX-1)</name>
    <dbReference type="NCBI Taxonomy" id="652103"/>
    <lineage>
        <taxon>Bacteria</taxon>
        <taxon>Pseudomonadati</taxon>
        <taxon>Pseudomonadota</taxon>
        <taxon>Alphaproteobacteria</taxon>
        <taxon>Hyphomicrobiales</taxon>
        <taxon>Nitrobacteraceae</taxon>
        <taxon>Rhodopseudomonas</taxon>
    </lineage>
</organism>
<dbReference type="KEGG" id="rpx:Rpdx1_4461"/>
<dbReference type="SUPFAM" id="SSF56112">
    <property type="entry name" value="Protein kinase-like (PK-like)"/>
    <property type="match status" value="1"/>
</dbReference>
<dbReference type="EMBL" id="CP002418">
    <property type="protein sequence ID" value="ADU46012.1"/>
    <property type="molecule type" value="Genomic_DNA"/>
</dbReference>
<dbReference type="Gene3D" id="3.40.50.300">
    <property type="entry name" value="P-loop containing nucleotide triphosphate hydrolases"/>
    <property type="match status" value="1"/>
</dbReference>